<protein>
    <submittedName>
        <fullName evidence="2">Uncharacterized protein</fullName>
    </submittedName>
</protein>
<dbReference type="Proteomes" id="UP001140513">
    <property type="component" value="Unassembled WGS sequence"/>
</dbReference>
<evidence type="ECO:0000313" key="2">
    <source>
        <dbReference type="EMBL" id="KAJ4354079.1"/>
    </source>
</evidence>
<sequence>MGNLLQVTTVPVGSVYSDQIIEVASSDISSICSWRMNPALHVQPIGATAFPFNFDDLNGPIPASAYTCIPQCLAGCSSIVSENWLAGLGLAVPTQIQKIDPAWASCVPYFLGVPDPPIALSGVDNFLSTADAPPKTSDAAPGTTPEAVVTATNDPKPTSRPNFPNDPSSPQSTKVSNNDPPNGRPNGSNPNDPVSSAPAKDPPNNETPNGRDPTHEPVAAMPVFVSFTRTTPIPQRTATAGRNTPTSAIAAIGGSPIEIDPSNPSAIIIGDPGAPDSHTLSIGDTPLVISGTTISVAPTGGALIISGQSKLIPLGTVSGETIWRDPSRPEVVLIGDPNSSEQMQTLSLSGNAVVISGTTVSLAQPTGGATVPVTTSIMGLSLVLDPPSGTLKVNGEYVLQPGSAQISVNGHAVYFDPSGQNVVIDGVSYAFADLPHLVIGYDDVTSTLRADGYAAVTSAPTERSDTQSVSKSTIKPTRASNSNTERPLDSESAGDTTNESSPIDTAKPGAAARSLLSYWLPSSGLLLSMMLTDAAWI</sequence>
<dbReference type="OrthoDB" id="3944128at2759"/>
<feature type="region of interest" description="Disordered" evidence="1">
    <location>
        <begin position="456"/>
        <end position="506"/>
    </location>
</feature>
<dbReference type="GeneID" id="80909342"/>
<dbReference type="EMBL" id="JAPEUX010000004">
    <property type="protein sequence ID" value="KAJ4354079.1"/>
    <property type="molecule type" value="Genomic_DNA"/>
</dbReference>
<proteinExistence type="predicted"/>
<dbReference type="AlphaFoldDB" id="A0A9W8XM49"/>
<accession>A0A9W8XM49</accession>
<feature type="region of interest" description="Disordered" evidence="1">
    <location>
        <begin position="131"/>
        <end position="217"/>
    </location>
</feature>
<gene>
    <name evidence="2" type="ORF">N0V89_005812</name>
</gene>
<comment type="caution">
    <text evidence="2">The sequence shown here is derived from an EMBL/GenBank/DDBJ whole genome shotgun (WGS) entry which is preliminary data.</text>
</comment>
<evidence type="ECO:0000313" key="3">
    <source>
        <dbReference type="Proteomes" id="UP001140513"/>
    </source>
</evidence>
<feature type="compositionally biased region" description="Polar residues" evidence="1">
    <location>
        <begin position="458"/>
        <end position="485"/>
    </location>
</feature>
<organism evidence="2 3">
    <name type="scientific">Didymosphaeria variabile</name>
    <dbReference type="NCBI Taxonomy" id="1932322"/>
    <lineage>
        <taxon>Eukaryota</taxon>
        <taxon>Fungi</taxon>
        <taxon>Dikarya</taxon>
        <taxon>Ascomycota</taxon>
        <taxon>Pezizomycotina</taxon>
        <taxon>Dothideomycetes</taxon>
        <taxon>Pleosporomycetidae</taxon>
        <taxon>Pleosporales</taxon>
        <taxon>Massarineae</taxon>
        <taxon>Didymosphaeriaceae</taxon>
        <taxon>Didymosphaeria</taxon>
    </lineage>
</organism>
<dbReference type="RefSeq" id="XP_056071853.1">
    <property type="nucleotide sequence ID" value="XM_056214586.1"/>
</dbReference>
<feature type="compositionally biased region" description="Polar residues" evidence="1">
    <location>
        <begin position="150"/>
        <end position="175"/>
    </location>
</feature>
<evidence type="ECO:0000256" key="1">
    <source>
        <dbReference type="SAM" id="MobiDB-lite"/>
    </source>
</evidence>
<feature type="compositionally biased region" description="Polar residues" evidence="1">
    <location>
        <begin position="493"/>
        <end position="503"/>
    </location>
</feature>
<keyword evidence="3" id="KW-1185">Reference proteome</keyword>
<feature type="compositionally biased region" description="Low complexity" evidence="1">
    <location>
        <begin position="176"/>
        <end position="193"/>
    </location>
</feature>
<reference evidence="2" key="1">
    <citation type="submission" date="2022-10" db="EMBL/GenBank/DDBJ databases">
        <title>Tapping the CABI collections for fungal endophytes: first genome assemblies for Collariella, Neodidymelliopsis, Ascochyta clinopodiicola, Didymella pomorum, Didymosphaeria variabile, Neocosmospora piperis and Neocucurbitaria cava.</title>
        <authorList>
            <person name="Hill R."/>
        </authorList>
    </citation>
    <scope>NUCLEOTIDE SEQUENCE</scope>
    <source>
        <strain evidence="2">IMI 356815</strain>
    </source>
</reference>
<name>A0A9W8XM49_9PLEO</name>